<dbReference type="EC" id="3.5.1.10" evidence="3 4"/>
<name>A0ABW2RFS0_9BACL</name>
<evidence type="ECO:0000256" key="3">
    <source>
        <dbReference type="HAMAP-Rule" id="MF_01927"/>
    </source>
</evidence>
<protein>
    <recommendedName>
        <fullName evidence="3 4">Formyltetrahydrofolate deformylase</fullName>
        <ecNumber evidence="3 4">3.5.1.10</ecNumber>
    </recommendedName>
    <alternativeName>
        <fullName evidence="3">Formyl-FH(4) hydrolase</fullName>
    </alternativeName>
</protein>
<dbReference type="EMBL" id="JBHTBW010000004">
    <property type="protein sequence ID" value="MFC7439806.1"/>
    <property type="molecule type" value="Genomic_DNA"/>
</dbReference>
<proteinExistence type="inferred from homology"/>
<evidence type="ECO:0000256" key="2">
    <source>
        <dbReference type="ARBA" id="ARBA00022801"/>
    </source>
</evidence>
<accession>A0ABW2RFS0</accession>
<dbReference type="GO" id="GO:0008864">
    <property type="term" value="F:formyltetrahydrofolate deformylase activity"/>
    <property type="evidence" value="ECO:0007669"/>
    <property type="project" value="UniProtKB-EC"/>
</dbReference>
<comment type="caution">
    <text evidence="6">The sequence shown here is derived from an EMBL/GenBank/DDBJ whole genome shotgun (WGS) entry which is preliminary data.</text>
</comment>
<dbReference type="NCBIfam" id="TIGR00655">
    <property type="entry name" value="PurU"/>
    <property type="match status" value="1"/>
</dbReference>
<dbReference type="RefSeq" id="WP_379862992.1">
    <property type="nucleotide sequence ID" value="NZ_JBHTBW010000004.1"/>
</dbReference>
<dbReference type="Gene3D" id="3.30.70.260">
    <property type="match status" value="1"/>
</dbReference>
<evidence type="ECO:0000259" key="5">
    <source>
        <dbReference type="PROSITE" id="PS51671"/>
    </source>
</evidence>
<dbReference type="PRINTS" id="PR01575">
    <property type="entry name" value="FFH4HYDRLASE"/>
</dbReference>
<dbReference type="InterPro" id="IPR036477">
    <property type="entry name" value="Formyl_transf_N_sf"/>
</dbReference>
<dbReference type="Gene3D" id="3.40.50.170">
    <property type="entry name" value="Formyl transferase, N-terminal domain"/>
    <property type="match status" value="1"/>
</dbReference>
<feature type="domain" description="ACT" evidence="5">
    <location>
        <begin position="16"/>
        <end position="94"/>
    </location>
</feature>
<dbReference type="SUPFAM" id="SSF55021">
    <property type="entry name" value="ACT-like"/>
    <property type="match status" value="1"/>
</dbReference>
<keyword evidence="1 3" id="KW-0554">One-carbon metabolism</keyword>
<dbReference type="InterPro" id="IPR041729">
    <property type="entry name" value="Formyl-FH4-Hydrolase_C"/>
</dbReference>
<dbReference type="Proteomes" id="UP001596500">
    <property type="component" value="Unassembled WGS sequence"/>
</dbReference>
<dbReference type="Pfam" id="PF01842">
    <property type="entry name" value="ACT"/>
    <property type="match status" value="1"/>
</dbReference>
<gene>
    <name evidence="3 6" type="primary">purU</name>
    <name evidence="6" type="ORF">ACFQNG_01320</name>
</gene>
<dbReference type="PANTHER" id="PTHR42706">
    <property type="entry name" value="FORMYLTETRAHYDROFOLATE DEFORMYLASE"/>
    <property type="match status" value="1"/>
</dbReference>
<evidence type="ECO:0000313" key="7">
    <source>
        <dbReference type="Proteomes" id="UP001596500"/>
    </source>
</evidence>
<evidence type="ECO:0000256" key="1">
    <source>
        <dbReference type="ARBA" id="ARBA00022563"/>
    </source>
</evidence>
<comment type="pathway">
    <text evidence="3">Purine metabolism; IMP biosynthesis via de novo pathway; formate from 10-formyl-5,6,7,8-tetrahydrofolate: step 1/1.</text>
</comment>
<dbReference type="InterPro" id="IPR004810">
    <property type="entry name" value="PurU"/>
</dbReference>
<comment type="function">
    <text evidence="3">Catalyzes the hydrolysis of 10-formyltetrahydrofolate (formyl-FH4) to formate and tetrahydrofolate (FH4).</text>
</comment>
<keyword evidence="7" id="KW-1185">Reference proteome</keyword>
<keyword evidence="3" id="KW-0658">Purine biosynthesis</keyword>
<dbReference type="InterPro" id="IPR045865">
    <property type="entry name" value="ACT-like_dom_sf"/>
</dbReference>
<feature type="active site" evidence="3">
    <location>
        <position position="239"/>
    </location>
</feature>
<dbReference type="PIRSF" id="PIRSF036480">
    <property type="entry name" value="FormyFH4_hydr"/>
    <property type="match status" value="1"/>
</dbReference>
<dbReference type="SUPFAM" id="SSF53328">
    <property type="entry name" value="Formyltransferase"/>
    <property type="match status" value="1"/>
</dbReference>
<dbReference type="CDD" id="cd08648">
    <property type="entry name" value="FMT_core_Formyl-FH4-Hydrolase_C"/>
    <property type="match status" value="1"/>
</dbReference>
<dbReference type="PROSITE" id="PS51671">
    <property type="entry name" value="ACT"/>
    <property type="match status" value="1"/>
</dbReference>
<reference evidence="7" key="1">
    <citation type="journal article" date="2019" name="Int. J. Syst. Evol. Microbiol.">
        <title>The Global Catalogue of Microorganisms (GCM) 10K type strain sequencing project: providing services to taxonomists for standard genome sequencing and annotation.</title>
        <authorList>
            <consortium name="The Broad Institute Genomics Platform"/>
            <consortium name="The Broad Institute Genome Sequencing Center for Infectious Disease"/>
            <person name="Wu L."/>
            <person name="Ma J."/>
        </authorList>
    </citation>
    <scope>NUCLEOTIDE SEQUENCE [LARGE SCALE GENOMIC DNA]</scope>
    <source>
        <strain evidence="7">CGMCC 1.12942</strain>
    </source>
</reference>
<organism evidence="6 7">
    <name type="scientific">Laceyella putida</name>
    <dbReference type="NCBI Taxonomy" id="110101"/>
    <lineage>
        <taxon>Bacteria</taxon>
        <taxon>Bacillati</taxon>
        <taxon>Bacillota</taxon>
        <taxon>Bacilli</taxon>
        <taxon>Bacillales</taxon>
        <taxon>Thermoactinomycetaceae</taxon>
        <taxon>Laceyella</taxon>
    </lineage>
</organism>
<keyword evidence="2 3" id="KW-0378">Hydrolase</keyword>
<dbReference type="InterPro" id="IPR044074">
    <property type="entry name" value="PurU_ACT"/>
</dbReference>
<sequence>MNMERDVFSNERDMAILLVSCADRPGIVAGVSQFLFEMGANIVHSDQFSTDAMGGFFAMRVKFQLAHLAERWDELNWQFAAVADSFQMQWRITQASKKKKIAIFVSKEDHCLQELLWRWRLGELQAEIAAVISNHTDFEPLVSALHLPFYHVPVTRETREEQAVTHLKLLQKHEVDTVVLARYMQIIPKMLIDRYPNKIINIHHSFLPAFVGGKPYHQAFERGVKLIGATAHYVTEELDQGPIIEQDVERINHRHDVSDLKRTGRDLERIVLARAVQWHLNDQIVVHGNKTIVF</sequence>
<dbReference type="InterPro" id="IPR002912">
    <property type="entry name" value="ACT_dom"/>
</dbReference>
<dbReference type="PANTHER" id="PTHR42706:SF1">
    <property type="entry name" value="FORMYLTETRAHYDROFOLATE DEFORMYLASE 2, MITOCHONDRIAL"/>
    <property type="match status" value="1"/>
</dbReference>
<evidence type="ECO:0000256" key="4">
    <source>
        <dbReference type="NCBIfam" id="TIGR00655"/>
    </source>
</evidence>
<comment type="catalytic activity">
    <reaction evidence="3">
        <text>(6R)-10-formyltetrahydrofolate + H2O = (6S)-5,6,7,8-tetrahydrofolate + formate + H(+)</text>
        <dbReference type="Rhea" id="RHEA:19833"/>
        <dbReference type="ChEBI" id="CHEBI:15377"/>
        <dbReference type="ChEBI" id="CHEBI:15378"/>
        <dbReference type="ChEBI" id="CHEBI:15740"/>
        <dbReference type="ChEBI" id="CHEBI:57453"/>
        <dbReference type="ChEBI" id="CHEBI:195366"/>
        <dbReference type="EC" id="3.5.1.10"/>
    </reaction>
</comment>
<dbReference type="Pfam" id="PF00551">
    <property type="entry name" value="Formyl_trans_N"/>
    <property type="match status" value="1"/>
</dbReference>
<dbReference type="InterPro" id="IPR002376">
    <property type="entry name" value="Formyl_transf_N"/>
</dbReference>
<evidence type="ECO:0000313" key="6">
    <source>
        <dbReference type="EMBL" id="MFC7439806.1"/>
    </source>
</evidence>
<dbReference type="HAMAP" id="MF_01927">
    <property type="entry name" value="PurU"/>
    <property type="match status" value="1"/>
</dbReference>
<dbReference type="CDD" id="cd04875">
    <property type="entry name" value="ACT_F4HF-DF"/>
    <property type="match status" value="1"/>
</dbReference>
<comment type="similarity">
    <text evidence="3">Belongs to the PurU family.</text>
</comment>
<dbReference type="NCBIfam" id="NF004684">
    <property type="entry name" value="PRK06027.1"/>
    <property type="match status" value="1"/>
</dbReference>